<sequence>MESSRPRTETFMSGLASFHNSPHFSDVTLRLLDASSEPVYSLHAHKLILSAQSHFFATFFDDEIQQRWTPQIDIHDDDPTAFLAMLEYLYSGCYSIPTSPSSSRSSSPIELADPDPPATALLFHIRLHALATTYAIPTLQTLCATNFTLASTPPSSHFPTPAWFTAIELHYTLLRLPSSASSSPSPALDPMSLAIARQIYAHRAVLLQESSLEVRVMLKELLVRFPRLGVDVAGEARRAWKERPRGGTLGACGGCGRWVVAGWGEAGVCWRCGEGIGNREGGKKGCGFGRRRGFGLGR</sequence>
<dbReference type="SUPFAM" id="SSF54695">
    <property type="entry name" value="POZ domain"/>
    <property type="match status" value="1"/>
</dbReference>
<accession>A0A6A6YE80</accession>
<dbReference type="InterPro" id="IPR011333">
    <property type="entry name" value="SKP1/BTB/POZ_sf"/>
</dbReference>
<evidence type="ECO:0000313" key="4">
    <source>
        <dbReference type="RefSeq" id="XP_033574085.1"/>
    </source>
</evidence>
<dbReference type="RefSeq" id="XP_033574085.1">
    <property type="nucleotide sequence ID" value="XM_033723719.1"/>
</dbReference>
<proteinExistence type="predicted"/>
<organism evidence="2">
    <name type="scientific">Mytilinidion resinicola</name>
    <dbReference type="NCBI Taxonomy" id="574789"/>
    <lineage>
        <taxon>Eukaryota</taxon>
        <taxon>Fungi</taxon>
        <taxon>Dikarya</taxon>
        <taxon>Ascomycota</taxon>
        <taxon>Pezizomycotina</taxon>
        <taxon>Dothideomycetes</taxon>
        <taxon>Pleosporomycetidae</taxon>
        <taxon>Mytilinidiales</taxon>
        <taxon>Mytilinidiaceae</taxon>
        <taxon>Mytilinidion</taxon>
    </lineage>
</organism>
<dbReference type="AlphaFoldDB" id="A0A6A6YE80"/>
<reference evidence="4" key="2">
    <citation type="submission" date="2020-04" db="EMBL/GenBank/DDBJ databases">
        <authorList>
            <consortium name="NCBI Genome Project"/>
        </authorList>
    </citation>
    <scope>NUCLEOTIDE SEQUENCE</scope>
    <source>
        <strain evidence="4">CBS 304.34</strain>
    </source>
</reference>
<dbReference type="OrthoDB" id="6359816at2759"/>
<dbReference type="Proteomes" id="UP000504636">
    <property type="component" value="Unplaced"/>
</dbReference>
<dbReference type="PANTHER" id="PTHR24413">
    <property type="entry name" value="SPECKLE-TYPE POZ PROTEIN"/>
    <property type="match status" value="1"/>
</dbReference>
<dbReference type="SMART" id="SM00225">
    <property type="entry name" value="BTB"/>
    <property type="match status" value="1"/>
</dbReference>
<gene>
    <name evidence="2 4" type="ORF">BDZ99DRAFT_500410</name>
</gene>
<dbReference type="InterPro" id="IPR000210">
    <property type="entry name" value="BTB/POZ_dom"/>
</dbReference>
<evidence type="ECO:0000313" key="2">
    <source>
        <dbReference type="EMBL" id="KAF2807121.1"/>
    </source>
</evidence>
<evidence type="ECO:0000259" key="1">
    <source>
        <dbReference type="PROSITE" id="PS50097"/>
    </source>
</evidence>
<reference evidence="4" key="3">
    <citation type="submission" date="2025-04" db="UniProtKB">
        <authorList>
            <consortium name="RefSeq"/>
        </authorList>
    </citation>
    <scope>IDENTIFICATION</scope>
    <source>
        <strain evidence="4">CBS 304.34</strain>
    </source>
</reference>
<dbReference type="CDD" id="cd18186">
    <property type="entry name" value="BTB_POZ_ZBTB_KLHL-like"/>
    <property type="match status" value="1"/>
</dbReference>
<name>A0A6A6YE80_9PEZI</name>
<reference evidence="2 4" key="1">
    <citation type="journal article" date="2020" name="Stud. Mycol.">
        <title>101 Dothideomycetes genomes: a test case for predicting lifestyles and emergence of pathogens.</title>
        <authorList>
            <person name="Haridas S."/>
            <person name="Albert R."/>
            <person name="Binder M."/>
            <person name="Bloem J."/>
            <person name="Labutti K."/>
            <person name="Salamov A."/>
            <person name="Andreopoulos B."/>
            <person name="Baker S."/>
            <person name="Barry K."/>
            <person name="Bills G."/>
            <person name="Bluhm B."/>
            <person name="Cannon C."/>
            <person name="Castanera R."/>
            <person name="Culley D."/>
            <person name="Daum C."/>
            <person name="Ezra D."/>
            <person name="Gonzalez J."/>
            <person name="Henrissat B."/>
            <person name="Kuo A."/>
            <person name="Liang C."/>
            <person name="Lipzen A."/>
            <person name="Lutzoni F."/>
            <person name="Magnuson J."/>
            <person name="Mondo S."/>
            <person name="Nolan M."/>
            <person name="Ohm R."/>
            <person name="Pangilinan J."/>
            <person name="Park H.-J."/>
            <person name="Ramirez L."/>
            <person name="Alfaro M."/>
            <person name="Sun H."/>
            <person name="Tritt A."/>
            <person name="Yoshinaga Y."/>
            <person name="Zwiers L.-H."/>
            <person name="Turgeon B."/>
            <person name="Goodwin S."/>
            <person name="Spatafora J."/>
            <person name="Crous P."/>
            <person name="Grigoriev I."/>
        </authorList>
    </citation>
    <scope>NUCLEOTIDE SEQUENCE</scope>
    <source>
        <strain evidence="2 4">CBS 304.34</strain>
    </source>
</reference>
<feature type="domain" description="BTB" evidence="1">
    <location>
        <begin position="25"/>
        <end position="98"/>
    </location>
</feature>
<dbReference type="GeneID" id="54464612"/>
<dbReference type="PROSITE" id="PS50097">
    <property type="entry name" value="BTB"/>
    <property type="match status" value="1"/>
</dbReference>
<dbReference type="Pfam" id="PF00651">
    <property type="entry name" value="BTB"/>
    <property type="match status" value="1"/>
</dbReference>
<dbReference type="EMBL" id="MU003705">
    <property type="protein sequence ID" value="KAF2807121.1"/>
    <property type="molecule type" value="Genomic_DNA"/>
</dbReference>
<dbReference type="Gene3D" id="3.30.710.10">
    <property type="entry name" value="Potassium Channel Kv1.1, Chain A"/>
    <property type="match status" value="1"/>
</dbReference>
<evidence type="ECO:0000313" key="3">
    <source>
        <dbReference type="Proteomes" id="UP000504636"/>
    </source>
</evidence>
<protein>
    <recommendedName>
        <fullName evidence="1">BTB domain-containing protein</fullName>
    </recommendedName>
</protein>
<keyword evidence="3" id="KW-1185">Reference proteome</keyword>